<feature type="transmembrane region" description="Helical" evidence="8">
    <location>
        <begin position="418"/>
        <end position="439"/>
    </location>
</feature>
<keyword evidence="8" id="KW-0812">Transmembrane</keyword>
<proteinExistence type="predicted"/>
<sequence length="546" mass="58283">MSATLPPPEIPGLAFLDKLGSGGYADVYLYSQAMPARKVAVKVLREAGLSAGRAARFAAEANAMAQLEHPHIVPVYAAGTTGDGHPYLVMMFYPQASLAERARKERFSVAEVLRIGIQISSAVETAHRSGLLHRDIKPANILTSQYGTPGLTDFGIAAQVSEVDDDDAGVSVPWSPVETLYVTGPATVRSDVYSLAATLWHLLVGRSPFEVPGGDNSTYALMKRIRDVPAPSTGRSDVPTSLERLLRTALAKDAHVRPASALALARSLQAIEQELRLARTEIVLAEDAAAVPAPDDGTTRVTSPERPPRPGDDATRLRQPQRVEPQRVEPQRVESQRVATQQGAAQRVATQRAETLGGGTAPDDDPATLLRGGVVRSAQRAPEPDPDTAYRRPASHDHAALPDPADDGAGRRAAGFRWGLAALGAMALMVVAVVAFWAVGGNRLEAVGEPTATPSAPRPDLGQVARPGMPVVSGQRADQSVHFAWTYDNPLDSDTFLVQVRGEDAPRDVEVPEITLDAPTETCIAVKVLRVDGSHFTRDWPEETCA</sequence>
<keyword evidence="8" id="KW-1133">Transmembrane helix</keyword>
<feature type="compositionally biased region" description="Basic and acidic residues" evidence="7">
    <location>
        <begin position="306"/>
        <end position="316"/>
    </location>
</feature>
<protein>
    <submittedName>
        <fullName evidence="10">Protein kinase</fullName>
    </submittedName>
</protein>
<dbReference type="EMBL" id="CP115965">
    <property type="protein sequence ID" value="WZW97242.1"/>
    <property type="molecule type" value="Genomic_DNA"/>
</dbReference>
<dbReference type="InterPro" id="IPR017441">
    <property type="entry name" value="Protein_kinase_ATP_BS"/>
</dbReference>
<dbReference type="Proteomes" id="UP001434337">
    <property type="component" value="Chromosome"/>
</dbReference>
<accession>A0ABZ3C4M9</accession>
<dbReference type="RefSeq" id="WP_342371729.1">
    <property type="nucleotide sequence ID" value="NZ_CP115965.1"/>
</dbReference>
<dbReference type="InterPro" id="IPR008271">
    <property type="entry name" value="Ser/Thr_kinase_AS"/>
</dbReference>
<dbReference type="PROSITE" id="PS00107">
    <property type="entry name" value="PROTEIN_KINASE_ATP"/>
    <property type="match status" value="1"/>
</dbReference>
<evidence type="ECO:0000256" key="2">
    <source>
        <dbReference type="ARBA" id="ARBA00022741"/>
    </source>
</evidence>
<evidence type="ECO:0000313" key="10">
    <source>
        <dbReference type="EMBL" id="WZW97242.1"/>
    </source>
</evidence>
<keyword evidence="3 10" id="KW-0418">Kinase</keyword>
<evidence type="ECO:0000259" key="9">
    <source>
        <dbReference type="PROSITE" id="PS50011"/>
    </source>
</evidence>
<dbReference type="SMART" id="SM00220">
    <property type="entry name" value="S_TKc"/>
    <property type="match status" value="1"/>
</dbReference>
<evidence type="ECO:0000256" key="4">
    <source>
        <dbReference type="ARBA" id="ARBA00022840"/>
    </source>
</evidence>
<evidence type="ECO:0000256" key="7">
    <source>
        <dbReference type="SAM" id="MobiDB-lite"/>
    </source>
</evidence>
<feature type="compositionally biased region" description="Basic and acidic residues" evidence="7">
    <location>
        <begin position="388"/>
        <end position="400"/>
    </location>
</feature>
<dbReference type="Gene3D" id="3.30.200.20">
    <property type="entry name" value="Phosphorylase Kinase, domain 1"/>
    <property type="match status" value="1"/>
</dbReference>
<keyword evidence="11" id="KW-1185">Reference proteome</keyword>
<keyword evidence="8" id="KW-0472">Membrane</keyword>
<keyword evidence="1" id="KW-0808">Transferase</keyword>
<evidence type="ECO:0000313" key="11">
    <source>
        <dbReference type="Proteomes" id="UP001434337"/>
    </source>
</evidence>
<feature type="compositionally biased region" description="Basic and acidic residues" evidence="7">
    <location>
        <begin position="324"/>
        <end position="335"/>
    </location>
</feature>
<feature type="domain" description="Protein kinase" evidence="9">
    <location>
        <begin position="13"/>
        <end position="271"/>
    </location>
</feature>
<dbReference type="PANTHER" id="PTHR43289">
    <property type="entry name" value="MITOGEN-ACTIVATED PROTEIN KINASE KINASE KINASE 20-RELATED"/>
    <property type="match status" value="1"/>
</dbReference>
<dbReference type="PANTHER" id="PTHR43289:SF34">
    <property type="entry name" value="SERINE_THREONINE-PROTEIN KINASE YBDM-RELATED"/>
    <property type="match status" value="1"/>
</dbReference>
<feature type="compositionally biased region" description="Polar residues" evidence="7">
    <location>
        <begin position="337"/>
        <end position="353"/>
    </location>
</feature>
<dbReference type="PROSITE" id="PS00108">
    <property type="entry name" value="PROTEIN_KINASE_ST"/>
    <property type="match status" value="1"/>
</dbReference>
<evidence type="ECO:0000256" key="3">
    <source>
        <dbReference type="ARBA" id="ARBA00022777"/>
    </source>
</evidence>
<keyword evidence="6" id="KW-0175">Coiled coil</keyword>
<feature type="coiled-coil region" evidence="6">
    <location>
        <begin position="261"/>
        <end position="288"/>
    </location>
</feature>
<evidence type="ECO:0000256" key="5">
    <source>
        <dbReference type="PROSITE-ProRule" id="PRU10141"/>
    </source>
</evidence>
<evidence type="ECO:0000256" key="1">
    <source>
        <dbReference type="ARBA" id="ARBA00022679"/>
    </source>
</evidence>
<dbReference type="InterPro" id="IPR000719">
    <property type="entry name" value="Prot_kinase_dom"/>
</dbReference>
<dbReference type="CDD" id="cd14014">
    <property type="entry name" value="STKc_PknB_like"/>
    <property type="match status" value="1"/>
</dbReference>
<gene>
    <name evidence="10" type="ORF">PCC79_09955</name>
</gene>
<dbReference type="InterPro" id="IPR011009">
    <property type="entry name" value="Kinase-like_dom_sf"/>
</dbReference>
<dbReference type="SUPFAM" id="SSF56112">
    <property type="entry name" value="Protein kinase-like (PK-like)"/>
    <property type="match status" value="1"/>
</dbReference>
<name>A0ABZ3C4M9_9ACTN</name>
<reference evidence="10 11" key="1">
    <citation type="journal article" date="2023" name="Environ Microbiome">
        <title>A coral-associated actinobacterium mitigates coral bleaching under heat stress.</title>
        <authorList>
            <person name="Li J."/>
            <person name="Zou Y."/>
            <person name="Li Q."/>
            <person name="Zhang J."/>
            <person name="Bourne D.G."/>
            <person name="Lyu Y."/>
            <person name="Liu C."/>
            <person name="Zhang S."/>
        </authorList>
    </citation>
    <scope>NUCLEOTIDE SEQUENCE [LARGE SCALE GENOMIC DNA]</scope>
    <source>
        <strain evidence="10 11">SCSIO 13291</strain>
    </source>
</reference>
<feature type="region of interest" description="Disordered" evidence="7">
    <location>
        <begin position="288"/>
        <end position="408"/>
    </location>
</feature>
<keyword evidence="4 5" id="KW-0067">ATP-binding</keyword>
<keyword evidence="2 5" id="KW-0547">Nucleotide-binding</keyword>
<evidence type="ECO:0000256" key="6">
    <source>
        <dbReference type="SAM" id="Coils"/>
    </source>
</evidence>
<dbReference type="PROSITE" id="PS50011">
    <property type="entry name" value="PROTEIN_KINASE_DOM"/>
    <property type="match status" value="1"/>
</dbReference>
<dbReference type="Pfam" id="PF00069">
    <property type="entry name" value="Pkinase"/>
    <property type="match status" value="1"/>
</dbReference>
<dbReference type="Gene3D" id="1.10.510.10">
    <property type="entry name" value="Transferase(Phosphotransferase) domain 1"/>
    <property type="match status" value="1"/>
</dbReference>
<dbReference type="GO" id="GO:0016301">
    <property type="term" value="F:kinase activity"/>
    <property type="evidence" value="ECO:0007669"/>
    <property type="project" value="UniProtKB-KW"/>
</dbReference>
<organism evidence="10 11">
    <name type="scientific">Propioniciclava soli</name>
    <dbReference type="NCBI Taxonomy" id="2775081"/>
    <lineage>
        <taxon>Bacteria</taxon>
        <taxon>Bacillati</taxon>
        <taxon>Actinomycetota</taxon>
        <taxon>Actinomycetes</taxon>
        <taxon>Propionibacteriales</taxon>
        <taxon>Propionibacteriaceae</taxon>
        <taxon>Propioniciclava</taxon>
    </lineage>
</organism>
<feature type="binding site" evidence="5">
    <location>
        <position position="42"/>
    </location>
    <ligand>
        <name>ATP</name>
        <dbReference type="ChEBI" id="CHEBI:30616"/>
    </ligand>
</feature>
<evidence type="ECO:0000256" key="8">
    <source>
        <dbReference type="SAM" id="Phobius"/>
    </source>
</evidence>